<comment type="catalytic activity">
    <reaction evidence="8 10">
        <text>dITP + H2O = dIMP + diphosphate + H(+)</text>
        <dbReference type="Rhea" id="RHEA:28342"/>
        <dbReference type="ChEBI" id="CHEBI:15377"/>
        <dbReference type="ChEBI" id="CHEBI:15378"/>
        <dbReference type="ChEBI" id="CHEBI:33019"/>
        <dbReference type="ChEBI" id="CHEBI:61194"/>
        <dbReference type="ChEBI" id="CHEBI:61382"/>
        <dbReference type="EC" id="3.6.1.66"/>
    </reaction>
</comment>
<dbReference type="STRING" id="1121256.SAMN02746089_01384"/>
<evidence type="ECO:0000256" key="9">
    <source>
        <dbReference type="ARBA" id="ARBA00052017"/>
    </source>
</evidence>
<dbReference type="InterPro" id="IPR020922">
    <property type="entry name" value="dITP/XTP_pyrophosphatase"/>
</dbReference>
<sequence length="194" mass="21785">MTKNQGKAIEMKKIMSDMDLELMDLTDLDIDIDVIEDGKTFEENALKKAYTYHKATGLPCIADDSGLEVDYLKGAPGVYTARYAGDSATDQENIMKLLREMESAPEDQRNARFVCAIAFVLADGTAIITRGVCDGKIAHEMRGSNGFGYDPVFYVPEYNMTFAELDDMVKNRISHRAKALEQMKKYIKKLDVML</sequence>
<evidence type="ECO:0000256" key="11">
    <source>
        <dbReference type="RuleBase" id="RU003781"/>
    </source>
</evidence>
<feature type="binding site" evidence="10">
    <location>
        <begin position="2"/>
        <end position="7"/>
    </location>
    <ligand>
        <name>substrate</name>
    </ligand>
</feature>
<keyword evidence="4 10" id="KW-0547">Nucleotide-binding</keyword>
<dbReference type="InterPro" id="IPR002637">
    <property type="entry name" value="RdgB/HAM1"/>
</dbReference>
<evidence type="ECO:0000256" key="10">
    <source>
        <dbReference type="HAMAP-Rule" id="MF_01405"/>
    </source>
</evidence>
<proteinExistence type="inferred from homology"/>
<dbReference type="Gene3D" id="3.90.950.10">
    <property type="match status" value="1"/>
</dbReference>
<comment type="cofactor">
    <cofactor evidence="10">
        <name>Mg(2+)</name>
        <dbReference type="ChEBI" id="CHEBI:18420"/>
    </cofactor>
    <text evidence="10">Binds 1 Mg(2+) ion per subunit.</text>
</comment>
<dbReference type="InterPro" id="IPR029001">
    <property type="entry name" value="ITPase-like_fam"/>
</dbReference>
<evidence type="ECO:0000256" key="6">
    <source>
        <dbReference type="ARBA" id="ARBA00022842"/>
    </source>
</evidence>
<dbReference type="GO" id="GO:0036222">
    <property type="term" value="F:XTP diphosphatase activity"/>
    <property type="evidence" value="ECO:0007669"/>
    <property type="project" value="UniProtKB-UniRule"/>
</dbReference>
<feature type="active site" description="Proton acceptor" evidence="10">
    <location>
        <position position="64"/>
    </location>
</feature>
<comment type="subunit">
    <text evidence="2 10">Homodimer.</text>
</comment>
<dbReference type="AlphaFoldDB" id="A0A1M4ZB74"/>
<evidence type="ECO:0000313" key="12">
    <source>
        <dbReference type="EMBL" id="SHF15303.1"/>
    </source>
</evidence>
<accession>A0A1M4ZB74</accession>
<dbReference type="GO" id="GO:0035870">
    <property type="term" value="F:dITP diphosphatase activity"/>
    <property type="evidence" value="ECO:0007669"/>
    <property type="project" value="UniProtKB-UniRule"/>
</dbReference>
<comment type="catalytic activity">
    <reaction evidence="10">
        <text>ITP + H2O = IMP + diphosphate + H(+)</text>
        <dbReference type="Rhea" id="RHEA:29399"/>
        <dbReference type="ChEBI" id="CHEBI:15377"/>
        <dbReference type="ChEBI" id="CHEBI:15378"/>
        <dbReference type="ChEBI" id="CHEBI:33019"/>
        <dbReference type="ChEBI" id="CHEBI:58053"/>
        <dbReference type="ChEBI" id="CHEBI:61402"/>
        <dbReference type="EC" id="3.6.1.66"/>
    </reaction>
</comment>
<evidence type="ECO:0000256" key="4">
    <source>
        <dbReference type="ARBA" id="ARBA00022741"/>
    </source>
</evidence>
<comment type="caution">
    <text evidence="10">Lacks conserved residue(s) required for the propagation of feature annotation.</text>
</comment>
<evidence type="ECO:0000256" key="2">
    <source>
        <dbReference type="ARBA" id="ARBA00011738"/>
    </source>
</evidence>
<keyword evidence="7 10" id="KW-0546">Nucleotide metabolism</keyword>
<name>A0A1M4ZB74_9THEO</name>
<feature type="binding site" evidence="10">
    <location>
        <position position="65"/>
    </location>
    <ligand>
        <name>substrate</name>
    </ligand>
</feature>
<comment type="function">
    <text evidence="10">Pyrophosphatase that catalyzes the hydrolysis of nucleoside triphosphates to their monophosphate derivatives, with a high preference for the non-canonical purine nucleotides XTP (xanthosine triphosphate), dITP (deoxyinosine triphosphate) and ITP. Seems to function as a house-cleaning enzyme that removes non-canonical purine nucleotides from the nucleotide pool, thus preventing their incorporation into DNA/RNA and avoiding chromosomal lesions.</text>
</comment>
<dbReference type="SUPFAM" id="SSF52972">
    <property type="entry name" value="ITPase-like"/>
    <property type="match status" value="1"/>
</dbReference>
<dbReference type="GO" id="GO:0000166">
    <property type="term" value="F:nucleotide binding"/>
    <property type="evidence" value="ECO:0007669"/>
    <property type="project" value="UniProtKB-KW"/>
</dbReference>
<dbReference type="EMBL" id="FQVH01000013">
    <property type="protein sequence ID" value="SHF15303.1"/>
    <property type="molecule type" value="Genomic_DNA"/>
</dbReference>
<comment type="catalytic activity">
    <reaction evidence="9 10">
        <text>XTP + H2O = XMP + diphosphate + H(+)</text>
        <dbReference type="Rhea" id="RHEA:28610"/>
        <dbReference type="ChEBI" id="CHEBI:15377"/>
        <dbReference type="ChEBI" id="CHEBI:15378"/>
        <dbReference type="ChEBI" id="CHEBI:33019"/>
        <dbReference type="ChEBI" id="CHEBI:57464"/>
        <dbReference type="ChEBI" id="CHEBI:61314"/>
        <dbReference type="EC" id="3.6.1.66"/>
    </reaction>
</comment>
<evidence type="ECO:0000313" key="13">
    <source>
        <dbReference type="Proteomes" id="UP000184088"/>
    </source>
</evidence>
<evidence type="ECO:0000256" key="5">
    <source>
        <dbReference type="ARBA" id="ARBA00022801"/>
    </source>
</evidence>
<dbReference type="GO" id="GO:0009117">
    <property type="term" value="P:nucleotide metabolic process"/>
    <property type="evidence" value="ECO:0007669"/>
    <property type="project" value="UniProtKB-KW"/>
</dbReference>
<dbReference type="GO" id="GO:0046872">
    <property type="term" value="F:metal ion binding"/>
    <property type="evidence" value="ECO:0007669"/>
    <property type="project" value="UniProtKB-KW"/>
</dbReference>
<dbReference type="EC" id="3.6.1.66" evidence="10"/>
<dbReference type="NCBIfam" id="NF011397">
    <property type="entry name" value="PRK14822.1"/>
    <property type="match status" value="1"/>
</dbReference>
<dbReference type="Pfam" id="PF01725">
    <property type="entry name" value="Ham1p_like"/>
    <property type="match status" value="1"/>
</dbReference>
<protein>
    <recommendedName>
        <fullName evidence="10">dITP/XTP pyrophosphatase</fullName>
        <ecNumber evidence="10">3.6.1.66</ecNumber>
    </recommendedName>
    <alternativeName>
        <fullName evidence="10">Non-canonical purine NTP pyrophosphatase</fullName>
    </alternativeName>
    <alternativeName>
        <fullName evidence="10">Non-standard purine NTP pyrophosphatase</fullName>
    </alternativeName>
    <alternativeName>
        <fullName evidence="10">Nucleoside-triphosphate diphosphatase</fullName>
    </alternativeName>
    <alternativeName>
        <fullName evidence="10">Nucleoside-triphosphate pyrophosphatase</fullName>
        <shortName evidence="10">NTPase</shortName>
    </alternativeName>
</protein>
<evidence type="ECO:0000256" key="7">
    <source>
        <dbReference type="ARBA" id="ARBA00023080"/>
    </source>
</evidence>
<dbReference type="CDD" id="cd00515">
    <property type="entry name" value="HAM1"/>
    <property type="match status" value="1"/>
</dbReference>
<dbReference type="PANTHER" id="PTHR11067">
    <property type="entry name" value="INOSINE TRIPHOSPHATE PYROPHOSPHATASE/HAM1 PROTEIN"/>
    <property type="match status" value="1"/>
</dbReference>
<feature type="binding site" evidence="10">
    <location>
        <position position="64"/>
    </location>
    <ligand>
        <name>Mg(2+)</name>
        <dbReference type="ChEBI" id="CHEBI:18420"/>
    </ligand>
</feature>
<dbReference type="Proteomes" id="UP000184088">
    <property type="component" value="Unassembled WGS sequence"/>
</dbReference>
<dbReference type="NCBIfam" id="TIGR00042">
    <property type="entry name" value="RdgB/HAM1 family non-canonical purine NTP pyrophosphatase"/>
    <property type="match status" value="1"/>
</dbReference>
<evidence type="ECO:0000256" key="8">
    <source>
        <dbReference type="ARBA" id="ARBA00051875"/>
    </source>
</evidence>
<keyword evidence="13" id="KW-1185">Reference proteome</keyword>
<dbReference type="HAMAP" id="MF_01405">
    <property type="entry name" value="Non_canon_purine_NTPase"/>
    <property type="match status" value="1"/>
</dbReference>
<dbReference type="GO" id="GO:0036220">
    <property type="term" value="F:ITP diphosphatase activity"/>
    <property type="evidence" value="ECO:0007669"/>
    <property type="project" value="UniProtKB-UniRule"/>
</dbReference>
<reference evidence="12 13" key="1">
    <citation type="submission" date="2016-11" db="EMBL/GenBank/DDBJ databases">
        <authorList>
            <person name="Jaros S."/>
            <person name="Januszkiewicz K."/>
            <person name="Wedrychowicz H."/>
        </authorList>
    </citation>
    <scope>NUCLEOTIDE SEQUENCE [LARGE SCALE GENOMIC DNA]</scope>
    <source>
        <strain evidence="12 13">DSM 17918</strain>
    </source>
</reference>
<keyword evidence="3 10" id="KW-0479">Metal-binding</keyword>
<keyword evidence="5 10" id="KW-0378">Hydrolase</keyword>
<keyword evidence="6 10" id="KW-0460">Magnesium</keyword>
<comment type="similarity">
    <text evidence="1 10 11">Belongs to the HAM1 NTPase family.</text>
</comment>
<dbReference type="GO" id="GO:0017111">
    <property type="term" value="F:ribonucleoside triphosphate phosphatase activity"/>
    <property type="evidence" value="ECO:0007669"/>
    <property type="project" value="InterPro"/>
</dbReference>
<gene>
    <name evidence="12" type="ORF">SAMN02746089_01384</name>
</gene>
<evidence type="ECO:0000256" key="3">
    <source>
        <dbReference type="ARBA" id="ARBA00022723"/>
    </source>
</evidence>
<dbReference type="PANTHER" id="PTHR11067:SF9">
    <property type="entry name" value="INOSINE TRIPHOSPHATE PYROPHOSPHATASE"/>
    <property type="match status" value="1"/>
</dbReference>
<organism evidence="12 13">
    <name type="scientific">Caldanaerobius fijiensis DSM 17918</name>
    <dbReference type="NCBI Taxonomy" id="1121256"/>
    <lineage>
        <taxon>Bacteria</taxon>
        <taxon>Bacillati</taxon>
        <taxon>Bacillota</taxon>
        <taxon>Clostridia</taxon>
        <taxon>Thermoanaerobacterales</taxon>
        <taxon>Thermoanaerobacteraceae</taxon>
        <taxon>Caldanaerobius</taxon>
    </lineage>
</organism>
<feature type="binding site" evidence="10">
    <location>
        <begin position="147"/>
        <end position="150"/>
    </location>
    <ligand>
        <name>substrate</name>
    </ligand>
</feature>
<dbReference type="GO" id="GO:0005829">
    <property type="term" value="C:cytosol"/>
    <property type="evidence" value="ECO:0007669"/>
    <property type="project" value="TreeGrafter"/>
</dbReference>
<dbReference type="FunFam" id="3.90.950.10:FF:000001">
    <property type="entry name" value="dITP/XTP pyrophosphatase"/>
    <property type="match status" value="1"/>
</dbReference>
<feature type="binding site" evidence="10">
    <location>
        <begin position="175"/>
        <end position="176"/>
    </location>
    <ligand>
        <name>substrate</name>
    </ligand>
</feature>
<evidence type="ECO:0000256" key="1">
    <source>
        <dbReference type="ARBA" id="ARBA00008023"/>
    </source>
</evidence>
<feature type="binding site" evidence="10">
    <location>
        <position position="170"/>
    </location>
    <ligand>
        <name>substrate</name>
    </ligand>
</feature>
<dbReference type="GO" id="GO:0009146">
    <property type="term" value="P:purine nucleoside triphosphate catabolic process"/>
    <property type="evidence" value="ECO:0007669"/>
    <property type="project" value="UniProtKB-UniRule"/>
</dbReference>